<dbReference type="Pfam" id="PF07734">
    <property type="entry name" value="FBA_1"/>
    <property type="match status" value="1"/>
</dbReference>
<evidence type="ECO:0000313" key="5">
    <source>
        <dbReference type="Proteomes" id="UP001157006"/>
    </source>
</evidence>
<dbReference type="PANTHER" id="PTHR31672">
    <property type="entry name" value="BNACNNG10540D PROTEIN"/>
    <property type="match status" value="1"/>
</dbReference>
<keyword evidence="1" id="KW-1133">Transmembrane helix</keyword>
<proteinExistence type="predicted"/>
<dbReference type="SMART" id="SM00256">
    <property type="entry name" value="FBOX"/>
    <property type="match status" value="1"/>
</dbReference>
<protein>
    <recommendedName>
        <fullName evidence="3">F-box domain-containing protein</fullName>
    </recommendedName>
</protein>
<dbReference type="InterPro" id="IPR001810">
    <property type="entry name" value="F-box_dom"/>
</dbReference>
<sequence length="462" mass="55004">MYVFCLFFFLLTFMLKKVMYSKSIVALLRVERSKSNMDTKMNHLPEELLSNILSRLPARELLKCKIVCKPWFNLITDPYFINSYYFFYNDLIYSQNQEKLLVIHRPFISGVETFISLFSWNFNYPKQHVSSSLLNLPDEYNSDHQYWSDIMGPCNGIYFLPGYPNFMMNLSLRQFKALPESHVTDSKGTYSLTEFAGFGFDPKTNDYKVVFLKDLWLRKTDERQKGYWNAELYSLNSNSWRKLDAQDIPLPIEISSSSSQVYTYMNNCCHWWGYVDKYDGRIEDVVLAFNMVDEMFRKIKVPTIEYSNSSVECFKTLLPLKESDTIGVLVYPARGIEKCFDVWMMKDYWDEESWIKQYSVGPVPMISKFVGFYGSNEFLWKGTDERLVLYDSEKQNTMDVHDYGKHDSIRAVRYMESLVLLQKGRESGRSPMFFLCRLVQIIYRYFFMVFFLFFFYFKKYIE</sequence>
<keyword evidence="1" id="KW-0472">Membrane</keyword>
<dbReference type="PANTHER" id="PTHR31672:SF13">
    <property type="entry name" value="F-BOX PROTEIN CPR30-LIKE"/>
    <property type="match status" value="1"/>
</dbReference>
<feature type="chain" id="PRO_5043818907" description="F-box domain-containing protein" evidence="2">
    <location>
        <begin position="22"/>
        <end position="462"/>
    </location>
</feature>
<dbReference type="Proteomes" id="UP001157006">
    <property type="component" value="Chromosome 5"/>
</dbReference>
<gene>
    <name evidence="4" type="ORF">VFH_V027640</name>
</gene>
<keyword evidence="1" id="KW-0812">Transmembrane</keyword>
<reference evidence="4 5" key="1">
    <citation type="submission" date="2023-01" db="EMBL/GenBank/DDBJ databases">
        <authorList>
            <person name="Kreplak J."/>
        </authorList>
    </citation>
    <scope>NUCLEOTIDE SEQUENCE [LARGE SCALE GENOMIC DNA]</scope>
</reference>
<organism evidence="4 5">
    <name type="scientific">Vicia faba</name>
    <name type="common">Broad bean</name>
    <name type="synonym">Faba vulgaris</name>
    <dbReference type="NCBI Taxonomy" id="3906"/>
    <lineage>
        <taxon>Eukaryota</taxon>
        <taxon>Viridiplantae</taxon>
        <taxon>Streptophyta</taxon>
        <taxon>Embryophyta</taxon>
        <taxon>Tracheophyta</taxon>
        <taxon>Spermatophyta</taxon>
        <taxon>Magnoliopsida</taxon>
        <taxon>eudicotyledons</taxon>
        <taxon>Gunneridae</taxon>
        <taxon>Pentapetalae</taxon>
        <taxon>rosids</taxon>
        <taxon>fabids</taxon>
        <taxon>Fabales</taxon>
        <taxon>Fabaceae</taxon>
        <taxon>Papilionoideae</taxon>
        <taxon>50 kb inversion clade</taxon>
        <taxon>NPAAA clade</taxon>
        <taxon>Hologalegina</taxon>
        <taxon>IRL clade</taxon>
        <taxon>Fabeae</taxon>
        <taxon>Vicia</taxon>
    </lineage>
</organism>
<keyword evidence="2" id="KW-0732">Signal</keyword>
<dbReference type="EMBL" id="OX451740">
    <property type="protein sequence ID" value="CAI8612290.1"/>
    <property type="molecule type" value="Genomic_DNA"/>
</dbReference>
<name>A0AAV1APC8_VICFA</name>
<evidence type="ECO:0000313" key="4">
    <source>
        <dbReference type="EMBL" id="CAI8612290.1"/>
    </source>
</evidence>
<evidence type="ECO:0000256" key="2">
    <source>
        <dbReference type="SAM" id="SignalP"/>
    </source>
</evidence>
<dbReference type="InterPro" id="IPR050796">
    <property type="entry name" value="SCF_F-box_component"/>
</dbReference>
<evidence type="ECO:0000259" key="3">
    <source>
        <dbReference type="PROSITE" id="PS50181"/>
    </source>
</evidence>
<feature type="signal peptide" evidence="2">
    <location>
        <begin position="1"/>
        <end position="21"/>
    </location>
</feature>
<feature type="domain" description="F-box" evidence="3">
    <location>
        <begin position="38"/>
        <end position="91"/>
    </location>
</feature>
<dbReference type="CDD" id="cd22157">
    <property type="entry name" value="F-box_AtFBW1-like"/>
    <property type="match status" value="1"/>
</dbReference>
<feature type="transmembrane region" description="Helical" evidence="1">
    <location>
        <begin position="432"/>
        <end position="457"/>
    </location>
</feature>
<dbReference type="InterPro" id="IPR036047">
    <property type="entry name" value="F-box-like_dom_sf"/>
</dbReference>
<dbReference type="Pfam" id="PF12937">
    <property type="entry name" value="F-box-like"/>
    <property type="match status" value="1"/>
</dbReference>
<dbReference type="Gene3D" id="1.20.1280.50">
    <property type="match status" value="1"/>
</dbReference>
<dbReference type="NCBIfam" id="TIGR01640">
    <property type="entry name" value="F_box_assoc_1"/>
    <property type="match status" value="1"/>
</dbReference>
<keyword evidence="5" id="KW-1185">Reference proteome</keyword>
<evidence type="ECO:0000256" key="1">
    <source>
        <dbReference type="SAM" id="Phobius"/>
    </source>
</evidence>
<accession>A0AAV1APC8</accession>
<dbReference type="InterPro" id="IPR017451">
    <property type="entry name" value="F-box-assoc_interact_dom"/>
</dbReference>
<dbReference type="AlphaFoldDB" id="A0AAV1APC8"/>
<dbReference type="PROSITE" id="PS50181">
    <property type="entry name" value="FBOX"/>
    <property type="match status" value="1"/>
</dbReference>
<dbReference type="SUPFAM" id="SSF81383">
    <property type="entry name" value="F-box domain"/>
    <property type="match status" value="1"/>
</dbReference>
<dbReference type="InterPro" id="IPR006527">
    <property type="entry name" value="F-box-assoc_dom_typ1"/>
</dbReference>